<feature type="coiled-coil region" evidence="1">
    <location>
        <begin position="13"/>
        <end position="40"/>
    </location>
</feature>
<dbReference type="EMBL" id="BMAU01021026">
    <property type="protein sequence ID" value="GFX87206.1"/>
    <property type="molecule type" value="Genomic_DNA"/>
</dbReference>
<keyword evidence="1" id="KW-0175">Coiled coil</keyword>
<protein>
    <submittedName>
        <fullName evidence="2">Uncharacterized protein</fullName>
    </submittedName>
</protein>
<reference evidence="2" key="1">
    <citation type="submission" date="2020-08" db="EMBL/GenBank/DDBJ databases">
        <title>Multicomponent nature underlies the extraordinary mechanical properties of spider dragline silk.</title>
        <authorList>
            <person name="Kono N."/>
            <person name="Nakamura H."/>
            <person name="Mori M."/>
            <person name="Yoshida Y."/>
            <person name="Ohtoshi R."/>
            <person name="Malay A.D."/>
            <person name="Moran D.A.P."/>
            <person name="Tomita M."/>
            <person name="Numata K."/>
            <person name="Arakawa K."/>
        </authorList>
    </citation>
    <scope>NUCLEOTIDE SEQUENCE</scope>
</reference>
<dbReference type="Proteomes" id="UP000887159">
    <property type="component" value="Unassembled WGS sequence"/>
</dbReference>
<comment type="caution">
    <text evidence="2">The sequence shown here is derived from an EMBL/GenBank/DDBJ whole genome shotgun (WGS) entry which is preliminary data.</text>
</comment>
<proteinExistence type="predicted"/>
<evidence type="ECO:0000256" key="1">
    <source>
        <dbReference type="SAM" id="Coils"/>
    </source>
</evidence>
<evidence type="ECO:0000313" key="3">
    <source>
        <dbReference type="Proteomes" id="UP000887159"/>
    </source>
</evidence>
<evidence type="ECO:0000313" key="2">
    <source>
        <dbReference type="EMBL" id="GFX87206.1"/>
    </source>
</evidence>
<organism evidence="2 3">
    <name type="scientific">Trichonephila clavipes</name>
    <name type="common">Golden silk orbweaver</name>
    <name type="synonym">Nephila clavipes</name>
    <dbReference type="NCBI Taxonomy" id="2585209"/>
    <lineage>
        <taxon>Eukaryota</taxon>
        <taxon>Metazoa</taxon>
        <taxon>Ecdysozoa</taxon>
        <taxon>Arthropoda</taxon>
        <taxon>Chelicerata</taxon>
        <taxon>Arachnida</taxon>
        <taxon>Araneae</taxon>
        <taxon>Araneomorphae</taxon>
        <taxon>Entelegynae</taxon>
        <taxon>Araneoidea</taxon>
        <taxon>Nephilidae</taxon>
        <taxon>Trichonephila</taxon>
    </lineage>
</organism>
<dbReference type="AlphaFoldDB" id="A0A8X6R2K6"/>
<name>A0A8X6R2K6_TRICX</name>
<keyword evidence="3" id="KW-1185">Reference proteome</keyword>
<sequence length="102" mass="12030">MDNVSKHFDITELEVKLKKIDQLQRKIEELKDLLFGLETSKPTEEAEFKEDLCKCEARLDDLEIKKRNRLDITQRWDLRLKLTQLEPNIKSIGSKHQAQGSH</sequence>
<accession>A0A8X6R2K6</accession>
<gene>
    <name evidence="2" type="ORF">TNCV_801191</name>
</gene>